<dbReference type="PANTHER" id="PTHR37984:SF11">
    <property type="entry name" value="INTEGRASE CATALYTIC DOMAIN-CONTAINING PROTEIN"/>
    <property type="match status" value="1"/>
</dbReference>
<keyword evidence="3" id="KW-0548">Nucleotidyltransferase</keyword>
<dbReference type="InterPro" id="IPR000477">
    <property type="entry name" value="RT_dom"/>
</dbReference>
<feature type="region of interest" description="Disordered" evidence="9">
    <location>
        <begin position="1276"/>
        <end position="1345"/>
    </location>
</feature>
<dbReference type="EnsemblMetazoa" id="AALFPA23_014768.R21432">
    <property type="protein sequence ID" value="AALFPA23_014768.P21432"/>
    <property type="gene ID" value="AALFPA23_014768"/>
</dbReference>
<dbReference type="Gene3D" id="3.30.420.10">
    <property type="entry name" value="Ribonuclease H-like superfamily/Ribonuclease H"/>
    <property type="match status" value="1"/>
</dbReference>
<dbReference type="InterPro" id="IPR036875">
    <property type="entry name" value="Znf_CCHC_sf"/>
</dbReference>
<dbReference type="InterPro" id="IPR041373">
    <property type="entry name" value="RT_RNaseH"/>
</dbReference>
<keyword evidence="7" id="KW-0695">RNA-directed DNA polymerase</keyword>
<keyword evidence="8" id="KW-0863">Zinc-finger</keyword>
<dbReference type="Gene3D" id="3.10.20.370">
    <property type="match status" value="1"/>
</dbReference>
<evidence type="ECO:0000256" key="4">
    <source>
        <dbReference type="ARBA" id="ARBA00022722"/>
    </source>
</evidence>
<evidence type="ECO:0000313" key="13">
    <source>
        <dbReference type="EnsemblMetazoa" id="AALFPA23_014768.P21432"/>
    </source>
</evidence>
<organism evidence="13 14">
    <name type="scientific">Aedes albopictus</name>
    <name type="common">Asian tiger mosquito</name>
    <name type="synonym">Stegomyia albopicta</name>
    <dbReference type="NCBI Taxonomy" id="7160"/>
    <lineage>
        <taxon>Eukaryota</taxon>
        <taxon>Metazoa</taxon>
        <taxon>Ecdysozoa</taxon>
        <taxon>Arthropoda</taxon>
        <taxon>Hexapoda</taxon>
        <taxon>Insecta</taxon>
        <taxon>Pterygota</taxon>
        <taxon>Neoptera</taxon>
        <taxon>Endopterygota</taxon>
        <taxon>Diptera</taxon>
        <taxon>Nematocera</taxon>
        <taxon>Culicoidea</taxon>
        <taxon>Culicidae</taxon>
        <taxon>Culicinae</taxon>
        <taxon>Aedini</taxon>
        <taxon>Aedes</taxon>
        <taxon>Stegomyia</taxon>
    </lineage>
</organism>
<evidence type="ECO:0000259" key="11">
    <source>
        <dbReference type="PROSITE" id="PS50878"/>
    </source>
</evidence>
<dbReference type="PANTHER" id="PTHR37984">
    <property type="entry name" value="PROTEIN CBG26694"/>
    <property type="match status" value="1"/>
</dbReference>
<keyword evidence="4" id="KW-0540">Nuclease</keyword>
<dbReference type="Gene3D" id="1.10.340.70">
    <property type="match status" value="1"/>
</dbReference>
<evidence type="ECO:0000256" key="6">
    <source>
        <dbReference type="ARBA" id="ARBA00022801"/>
    </source>
</evidence>
<dbReference type="InterPro" id="IPR043128">
    <property type="entry name" value="Rev_trsase/Diguanyl_cyclase"/>
</dbReference>
<dbReference type="CDD" id="cd09274">
    <property type="entry name" value="RNase_HI_RT_Ty3"/>
    <property type="match status" value="1"/>
</dbReference>
<dbReference type="Pfam" id="PF17921">
    <property type="entry name" value="Integrase_H2C2"/>
    <property type="match status" value="1"/>
</dbReference>
<keyword evidence="6" id="KW-0378">Hydrolase</keyword>
<dbReference type="CDD" id="cd01647">
    <property type="entry name" value="RT_LTR"/>
    <property type="match status" value="1"/>
</dbReference>
<dbReference type="Proteomes" id="UP000069940">
    <property type="component" value="Unassembled WGS sequence"/>
</dbReference>
<dbReference type="InterPro" id="IPR050951">
    <property type="entry name" value="Retrovirus_Pol_polyprotein"/>
</dbReference>
<dbReference type="PROSITE" id="PS50994">
    <property type="entry name" value="INTEGRASE"/>
    <property type="match status" value="1"/>
</dbReference>
<dbReference type="SMART" id="SM00343">
    <property type="entry name" value="ZnF_C2HC"/>
    <property type="match status" value="2"/>
</dbReference>
<sequence length="1345" mass="153359">MDSFRRIKPFEMGADRSQLPTEWQKWKRELERYFDATGLSSQWEKRSMLLHLAGPEIQEIFDHLPGVDEIPQVLIDPPYYDVAIQKLDEHFEPMRRKNYERHLFRQILQKSEERFADFVLRLRIQAKRCEFDKYDAREVEERIIEQIVEGCRSTELRRNILAKDLRLEDIITLGTTLADVQEQMKHLDRNDAKPSSGGGNHFGVNSVFKKGPASRWNTTGIQRDRNPHSWVPAAKSFNSTDRKCFACGYRGHLKGDSTCRAKGAKCLKCGQLGHFMNRCLKRINQPDMTMEKPKRIRLVAEEEEPKEGNIFFAMGNNLFEFMVGGVKIPMIIDSGAAANLIDKATWERVRKTGMKIKEYWAKPDKNLLAYATKEPMEIVGMFTAEVQAGSIKTDAKFYIVEHGQHCLLGDSTAKELKVLRVGFDIGSVGTAKDAFQKIKGVLVEIPINRKVQPVQQAYRRAPIPLEERIFEKLQYLLEKDIIEKVEGPSVWVSPLVPILKESGDVRLCVDMRQANRGVLREHHPFPLIEELLGRVNGAVKFSKVDVKDAYHQLELSEDSRVITTFITKYGLFRYKRLMFGISCAPEIFQKVMDTIVAGLEGVIVYLDDAMVFGRTPHEHDQRLKALLARFEEYGVLLNKEKCSFNVDSLEFLGHRLTPEGIKPTDSRVTSITKFREPENVGELRSFLGLVTYVGRFIPHLATRTDPLRALLRTGNKFVWSAKEQAAFDEIKAAVSDINNLGFFDPQDLSILVTDASPSGLGAVLLQEDAKGERRIIAYASKSLSELERKYFQTEREALGLVWGVEHFRLYLVGTKFKLVTDCKPLQFLFSRRSKPCARIERWVLRLQSFDYEVVYEPGITNLADALSRLSPSEPKSFDDEGEEYIQLIIKSPAPIAVAPEEIVSESQKDEQIKEVIEALNNGSWADFSKEFKPYAAELYQSAGVLLRGDRIVIPKSLRQRVLELGHEGHPGIVVMKRRLRQKVWWPGLDSEVEQLVKRCKECLLVSSAGPPEPLVRTKMPDKPWVHIAIDFMGPLPSGHNLLVMVDYFSRFVEVAIMKEITAKLTVQALHECFCRYGIPESIKSDNGPQFTSDVLQEFCKEYGIELRKTTPYWPQANGEVERANRALKKRLQISQETAGADWKWDLRMYILMYNSTPHSTTGVAPSLLMFGRVLRDKLPAVPLTGLKLVEDVQDRDREKKEKEAEYADIRRRAKPNALKEGDVVLAKRIAKDNKLATNFSPEELIVLQRKGADVTLHSNETGRTFHRNVSQLKRMEVGSRDKPTGSETLEHIPKLHPETSTSAELSDSSAGVTSTGRPRRESKQPQYLSDYRLGTVTDYPERGEM</sequence>
<evidence type="ECO:0000256" key="2">
    <source>
        <dbReference type="ARBA" id="ARBA00022679"/>
    </source>
</evidence>
<evidence type="ECO:0000256" key="5">
    <source>
        <dbReference type="ARBA" id="ARBA00022759"/>
    </source>
</evidence>
<dbReference type="Gene3D" id="3.10.10.10">
    <property type="entry name" value="HIV Type 1 Reverse Transcriptase, subunit A, domain 1"/>
    <property type="match status" value="1"/>
</dbReference>
<keyword evidence="8" id="KW-0862">Zinc</keyword>
<evidence type="ECO:0000256" key="7">
    <source>
        <dbReference type="ARBA" id="ARBA00022918"/>
    </source>
</evidence>
<feature type="compositionally biased region" description="Basic and acidic residues" evidence="9">
    <location>
        <begin position="1276"/>
        <end position="1297"/>
    </location>
</feature>
<dbReference type="InterPro" id="IPR036397">
    <property type="entry name" value="RNaseH_sf"/>
</dbReference>
<keyword evidence="2" id="KW-0808">Transferase</keyword>
<reference evidence="14" key="1">
    <citation type="journal article" date="2015" name="Proc. Natl. Acad. Sci. U.S.A.">
        <title>Genome sequence of the Asian Tiger mosquito, Aedes albopictus, reveals insights into its biology, genetics, and evolution.</title>
        <authorList>
            <person name="Chen X.G."/>
            <person name="Jiang X."/>
            <person name="Gu J."/>
            <person name="Xu M."/>
            <person name="Wu Y."/>
            <person name="Deng Y."/>
            <person name="Zhang C."/>
            <person name="Bonizzoni M."/>
            <person name="Dermauw W."/>
            <person name="Vontas J."/>
            <person name="Armbruster P."/>
            <person name="Huang X."/>
            <person name="Yang Y."/>
            <person name="Zhang H."/>
            <person name="He W."/>
            <person name="Peng H."/>
            <person name="Liu Y."/>
            <person name="Wu K."/>
            <person name="Chen J."/>
            <person name="Lirakis M."/>
            <person name="Topalis P."/>
            <person name="Van Leeuwen T."/>
            <person name="Hall A.B."/>
            <person name="Jiang X."/>
            <person name="Thorpe C."/>
            <person name="Mueller R.L."/>
            <person name="Sun C."/>
            <person name="Waterhouse R.M."/>
            <person name="Yan G."/>
            <person name="Tu Z.J."/>
            <person name="Fang X."/>
            <person name="James A.A."/>
        </authorList>
    </citation>
    <scope>NUCLEOTIDE SEQUENCE [LARGE SCALE GENOMIC DNA]</scope>
    <source>
        <strain evidence="14">Foshan</strain>
    </source>
</reference>
<feature type="domain" description="CCHC-type" evidence="10">
    <location>
        <begin position="265"/>
        <end position="279"/>
    </location>
</feature>
<feature type="domain" description="Reverse transcriptase" evidence="11">
    <location>
        <begin position="479"/>
        <end position="656"/>
    </location>
</feature>
<dbReference type="RefSeq" id="XP_062714067.1">
    <property type="nucleotide sequence ID" value="XM_062858083.1"/>
</dbReference>
<dbReference type="InterPro" id="IPR043502">
    <property type="entry name" value="DNA/RNA_pol_sf"/>
</dbReference>
<dbReference type="Pfam" id="PF17917">
    <property type="entry name" value="RT_RNaseH"/>
    <property type="match status" value="1"/>
</dbReference>
<evidence type="ECO:0000256" key="8">
    <source>
        <dbReference type="PROSITE-ProRule" id="PRU00047"/>
    </source>
</evidence>
<protein>
    <recommendedName>
        <fullName evidence="1">RNA-directed DNA polymerase</fullName>
        <ecNumber evidence="1">2.7.7.49</ecNumber>
    </recommendedName>
</protein>
<dbReference type="InterPro" id="IPR001584">
    <property type="entry name" value="Integrase_cat-core"/>
</dbReference>
<keyword evidence="5" id="KW-0255">Endonuclease</keyword>
<dbReference type="GeneID" id="134290869"/>
<evidence type="ECO:0000313" key="14">
    <source>
        <dbReference type="Proteomes" id="UP000069940"/>
    </source>
</evidence>
<feature type="domain" description="Integrase catalytic" evidence="12">
    <location>
        <begin position="1019"/>
        <end position="1173"/>
    </location>
</feature>
<dbReference type="InterPro" id="IPR021109">
    <property type="entry name" value="Peptidase_aspartic_dom_sf"/>
</dbReference>
<proteinExistence type="predicted"/>
<reference evidence="13" key="2">
    <citation type="submission" date="2025-05" db="UniProtKB">
        <authorList>
            <consortium name="EnsemblMetazoa"/>
        </authorList>
    </citation>
    <scope>IDENTIFICATION</scope>
    <source>
        <strain evidence="13">Foshan</strain>
    </source>
</reference>
<dbReference type="InterPro" id="IPR012337">
    <property type="entry name" value="RNaseH-like_sf"/>
</dbReference>
<name>A0ABM1Z3P6_AEDAL</name>
<dbReference type="SUPFAM" id="SSF56672">
    <property type="entry name" value="DNA/RNA polymerases"/>
    <property type="match status" value="1"/>
</dbReference>
<keyword evidence="8" id="KW-0479">Metal-binding</keyword>
<accession>A0ABM1Z3P6</accession>
<dbReference type="Gene3D" id="2.40.70.10">
    <property type="entry name" value="Acid Proteases"/>
    <property type="match status" value="1"/>
</dbReference>
<dbReference type="PROSITE" id="PS50878">
    <property type="entry name" value="RT_POL"/>
    <property type="match status" value="1"/>
</dbReference>
<keyword evidence="14" id="KW-1185">Reference proteome</keyword>
<evidence type="ECO:0000259" key="10">
    <source>
        <dbReference type="PROSITE" id="PS50158"/>
    </source>
</evidence>
<dbReference type="SUPFAM" id="SSF57756">
    <property type="entry name" value="Retrovirus zinc finger-like domains"/>
    <property type="match status" value="1"/>
</dbReference>
<dbReference type="InterPro" id="IPR041588">
    <property type="entry name" value="Integrase_H2C2"/>
</dbReference>
<feature type="compositionally biased region" description="Polar residues" evidence="9">
    <location>
        <begin position="1298"/>
        <end position="1316"/>
    </location>
</feature>
<dbReference type="EC" id="2.7.7.49" evidence="1"/>
<dbReference type="Gene3D" id="4.10.60.10">
    <property type="entry name" value="Zinc finger, CCHC-type"/>
    <property type="match status" value="1"/>
</dbReference>
<evidence type="ECO:0000259" key="12">
    <source>
        <dbReference type="PROSITE" id="PS50994"/>
    </source>
</evidence>
<dbReference type="Pfam" id="PF00078">
    <property type="entry name" value="RVT_1"/>
    <property type="match status" value="1"/>
</dbReference>
<dbReference type="InterPro" id="IPR001878">
    <property type="entry name" value="Znf_CCHC"/>
</dbReference>
<dbReference type="Gene3D" id="3.30.70.270">
    <property type="match status" value="2"/>
</dbReference>
<dbReference type="PROSITE" id="PS50158">
    <property type="entry name" value="ZF_CCHC"/>
    <property type="match status" value="1"/>
</dbReference>
<dbReference type="Pfam" id="PF00665">
    <property type="entry name" value="rve"/>
    <property type="match status" value="1"/>
</dbReference>
<evidence type="ECO:0000256" key="3">
    <source>
        <dbReference type="ARBA" id="ARBA00022695"/>
    </source>
</evidence>
<evidence type="ECO:0000256" key="9">
    <source>
        <dbReference type="SAM" id="MobiDB-lite"/>
    </source>
</evidence>
<dbReference type="SUPFAM" id="SSF53098">
    <property type="entry name" value="Ribonuclease H-like"/>
    <property type="match status" value="1"/>
</dbReference>
<evidence type="ECO:0000256" key="1">
    <source>
        <dbReference type="ARBA" id="ARBA00012493"/>
    </source>
</evidence>